<name>A0A2K2DG95_BRADI</name>
<evidence type="ECO:0000313" key="2">
    <source>
        <dbReference type="EnsemblPlants" id="PNT73301"/>
    </source>
</evidence>
<gene>
    <name evidence="1" type="ORF">BRADI_2g56815v3</name>
</gene>
<dbReference type="Proteomes" id="UP000008810">
    <property type="component" value="Chromosome 2"/>
</dbReference>
<dbReference type="InParanoid" id="A0A2K2DG95"/>
<dbReference type="EMBL" id="CM000881">
    <property type="protein sequence ID" value="PNT73301.1"/>
    <property type="molecule type" value="Genomic_DNA"/>
</dbReference>
<evidence type="ECO:0000313" key="3">
    <source>
        <dbReference type="Proteomes" id="UP000008810"/>
    </source>
</evidence>
<keyword evidence="3" id="KW-1185">Reference proteome</keyword>
<protein>
    <submittedName>
        <fullName evidence="1 2">Uncharacterized protein</fullName>
    </submittedName>
</protein>
<organism evidence="1">
    <name type="scientific">Brachypodium distachyon</name>
    <name type="common">Purple false brome</name>
    <name type="synonym">Trachynia distachya</name>
    <dbReference type="NCBI Taxonomy" id="15368"/>
    <lineage>
        <taxon>Eukaryota</taxon>
        <taxon>Viridiplantae</taxon>
        <taxon>Streptophyta</taxon>
        <taxon>Embryophyta</taxon>
        <taxon>Tracheophyta</taxon>
        <taxon>Spermatophyta</taxon>
        <taxon>Magnoliopsida</taxon>
        <taxon>Liliopsida</taxon>
        <taxon>Poales</taxon>
        <taxon>Poaceae</taxon>
        <taxon>BOP clade</taxon>
        <taxon>Pooideae</taxon>
        <taxon>Stipodae</taxon>
        <taxon>Brachypodieae</taxon>
        <taxon>Brachypodium</taxon>
    </lineage>
</organism>
<dbReference type="AlphaFoldDB" id="A0A2K2DG95"/>
<reference evidence="1" key="2">
    <citation type="submission" date="2017-06" db="EMBL/GenBank/DDBJ databases">
        <title>WGS assembly of Brachypodium distachyon.</title>
        <authorList>
            <consortium name="The International Brachypodium Initiative"/>
            <person name="Lucas S."/>
            <person name="Harmon-Smith M."/>
            <person name="Lail K."/>
            <person name="Tice H."/>
            <person name="Grimwood J."/>
            <person name="Bruce D."/>
            <person name="Barry K."/>
            <person name="Shu S."/>
            <person name="Lindquist E."/>
            <person name="Wang M."/>
            <person name="Pitluck S."/>
            <person name="Vogel J.P."/>
            <person name="Garvin D.F."/>
            <person name="Mockler T.C."/>
            <person name="Schmutz J."/>
            <person name="Rokhsar D."/>
            <person name="Bevan M.W."/>
        </authorList>
    </citation>
    <scope>NUCLEOTIDE SEQUENCE</scope>
    <source>
        <strain evidence="1">Bd21</strain>
    </source>
</reference>
<dbReference type="Gramene" id="PNT73301">
    <property type="protein sequence ID" value="PNT73301"/>
    <property type="gene ID" value="BRADI_2g56815v3"/>
</dbReference>
<sequence length="150" mass="16891">MAVRRQTDGARQAVRLCGGVETTVCRKRRRVWFVGEARGRKTELVICGSQLGRGIDYRLASLEPWSGALWAGLKYARLSILVSEFRAELARKWAGPFLCPSGLQVCCLLQNGLPSLRLANAEHRRQVLTSEILFWFSIRPGNTQCLSFPR</sequence>
<reference evidence="2" key="3">
    <citation type="submission" date="2018-08" db="UniProtKB">
        <authorList>
            <consortium name="EnsemblPlants"/>
        </authorList>
    </citation>
    <scope>IDENTIFICATION</scope>
    <source>
        <strain evidence="2">cv. Bd21</strain>
    </source>
</reference>
<dbReference type="EnsemblPlants" id="PNT73301">
    <property type="protein sequence ID" value="PNT73301"/>
    <property type="gene ID" value="BRADI_2g56815v3"/>
</dbReference>
<accession>A0A2K2DG95</accession>
<reference evidence="1 2" key="1">
    <citation type="journal article" date="2010" name="Nature">
        <title>Genome sequencing and analysis of the model grass Brachypodium distachyon.</title>
        <authorList>
            <consortium name="International Brachypodium Initiative"/>
        </authorList>
    </citation>
    <scope>NUCLEOTIDE SEQUENCE [LARGE SCALE GENOMIC DNA]</scope>
    <source>
        <strain evidence="1 2">Bd21</strain>
    </source>
</reference>
<evidence type="ECO:0000313" key="1">
    <source>
        <dbReference type="EMBL" id="PNT73301.1"/>
    </source>
</evidence>
<proteinExistence type="predicted"/>